<organism evidence="2 3">
    <name type="scientific">Shewanella canadensis</name>
    <dbReference type="NCBI Taxonomy" id="271096"/>
    <lineage>
        <taxon>Bacteria</taxon>
        <taxon>Pseudomonadati</taxon>
        <taxon>Pseudomonadota</taxon>
        <taxon>Gammaproteobacteria</taxon>
        <taxon>Alteromonadales</taxon>
        <taxon>Shewanellaceae</taxon>
        <taxon>Shewanella</taxon>
    </lineage>
</organism>
<dbReference type="GO" id="GO:0032259">
    <property type="term" value="P:methylation"/>
    <property type="evidence" value="ECO:0007669"/>
    <property type="project" value="UniProtKB-KW"/>
</dbReference>
<dbReference type="Proteomes" id="UP000267448">
    <property type="component" value="Unassembled WGS sequence"/>
</dbReference>
<dbReference type="SUPFAM" id="SSF53335">
    <property type="entry name" value="S-adenosyl-L-methionine-dependent methyltransferases"/>
    <property type="match status" value="1"/>
</dbReference>
<dbReference type="EMBL" id="RXNU01000010">
    <property type="protein sequence ID" value="RTR37739.1"/>
    <property type="molecule type" value="Genomic_DNA"/>
</dbReference>
<dbReference type="Pfam" id="PF13489">
    <property type="entry name" value="Methyltransf_23"/>
    <property type="match status" value="1"/>
</dbReference>
<name>A0A431WR99_9GAMM</name>
<evidence type="ECO:0000256" key="1">
    <source>
        <dbReference type="ARBA" id="ARBA00022679"/>
    </source>
</evidence>
<reference evidence="2 3" key="1">
    <citation type="submission" date="2018-12" db="EMBL/GenBank/DDBJ databases">
        <authorList>
            <person name="Yu L."/>
        </authorList>
    </citation>
    <scope>NUCLEOTIDE SEQUENCE [LARGE SCALE GENOMIC DNA]</scope>
    <source>
        <strain evidence="2 3">HAW-EB2</strain>
    </source>
</reference>
<dbReference type="PANTHER" id="PTHR43861:SF3">
    <property type="entry name" value="PUTATIVE (AFU_ORTHOLOGUE AFUA_2G14390)-RELATED"/>
    <property type="match status" value="1"/>
</dbReference>
<keyword evidence="1 2" id="KW-0808">Transferase</keyword>
<dbReference type="InterPro" id="IPR029063">
    <property type="entry name" value="SAM-dependent_MTases_sf"/>
</dbReference>
<dbReference type="GO" id="GO:0008168">
    <property type="term" value="F:methyltransferase activity"/>
    <property type="evidence" value="ECO:0007669"/>
    <property type="project" value="UniProtKB-KW"/>
</dbReference>
<sequence length="195" mass="21910">MNNEWDEYAPEWDKDPSVQEYALKVLSELNTKNLLEEELTILDFGCGTGNLTQLLSPNAKQIVALDGSHEMIKLLEEKDLDNVSTISDFLCDELINNHPYLNQKFDLIIASSVCSFLPDYEATLGQLKSLLTSGGFFIQFDWLAQDESASMGLTKQRILQCLETHEFKQITIELPFVMTSSKGSMDVIMACGTNI</sequence>
<evidence type="ECO:0000313" key="2">
    <source>
        <dbReference type="EMBL" id="RTR37739.1"/>
    </source>
</evidence>
<proteinExistence type="predicted"/>
<comment type="caution">
    <text evidence="2">The sequence shown here is derived from an EMBL/GenBank/DDBJ whole genome shotgun (WGS) entry which is preliminary data.</text>
</comment>
<keyword evidence="2" id="KW-0489">Methyltransferase</keyword>
<dbReference type="PANTHER" id="PTHR43861">
    <property type="entry name" value="TRANS-ACONITATE 2-METHYLTRANSFERASE-RELATED"/>
    <property type="match status" value="1"/>
</dbReference>
<gene>
    <name evidence="2" type="ORF">EKG38_17115</name>
</gene>
<keyword evidence="3" id="KW-1185">Reference proteome</keyword>
<dbReference type="CDD" id="cd02440">
    <property type="entry name" value="AdoMet_MTases"/>
    <property type="match status" value="1"/>
</dbReference>
<accession>A0A431WR99</accession>
<dbReference type="AlphaFoldDB" id="A0A431WR99"/>
<evidence type="ECO:0000313" key="3">
    <source>
        <dbReference type="Proteomes" id="UP000267448"/>
    </source>
</evidence>
<dbReference type="Gene3D" id="3.40.50.150">
    <property type="entry name" value="Vaccinia Virus protein VP39"/>
    <property type="match status" value="1"/>
</dbReference>
<dbReference type="OrthoDB" id="5750352at2"/>
<dbReference type="RefSeq" id="WP_126521437.1">
    <property type="nucleotide sequence ID" value="NZ_RXNU01000010.1"/>
</dbReference>
<protein>
    <submittedName>
        <fullName evidence="2">Class I SAM-dependent methyltransferase</fullName>
    </submittedName>
</protein>